<dbReference type="EMBL" id="CP031165">
    <property type="protein sequence ID" value="AXV08677.1"/>
    <property type="molecule type" value="Genomic_DNA"/>
</dbReference>
<gene>
    <name evidence="3" type="ORF">DVS28_a4008</name>
</gene>
<dbReference type="OrthoDB" id="568335at2"/>
<proteinExistence type="predicted"/>
<dbReference type="PANTHER" id="PTHR35004:SF7">
    <property type="entry name" value="INTEGRASE PROTEIN"/>
    <property type="match status" value="1"/>
</dbReference>
<dbReference type="KEGG" id="euz:DVS28_a4008"/>
<evidence type="ECO:0000259" key="2">
    <source>
        <dbReference type="PROSITE" id="PS50994"/>
    </source>
</evidence>
<name>A0A346Y2I0_9ACTN</name>
<evidence type="ECO:0000313" key="4">
    <source>
        <dbReference type="Proteomes" id="UP000264006"/>
    </source>
</evidence>
<evidence type="ECO:0000313" key="3">
    <source>
        <dbReference type="EMBL" id="AXV08677.1"/>
    </source>
</evidence>
<dbReference type="RefSeq" id="WP_114592987.1">
    <property type="nucleotide sequence ID" value="NZ_CP031165.1"/>
</dbReference>
<dbReference type="GO" id="GO:0003676">
    <property type="term" value="F:nucleic acid binding"/>
    <property type="evidence" value="ECO:0007669"/>
    <property type="project" value="InterPro"/>
</dbReference>
<sequence length="331" mass="38091">MQHRSHRRARLTIEGRRLLVHRVEELGWPAARAAEAMGVSRATVYKWVRRFREEGDAGLADRSSRPHHLANRIDVGREIAIVRCRRQTLQGPHRIGWALGEAPSTVNRVLRRNHQPRLADIDRATRTVVRYQRDEPGELIHVDVKKQGRIPDGGGWRIHGRATGTPRLRDQRPDGPRDGRPRLGYDYLHIAVDDRSRIAYAEAHRDERKETAAAFITRAIAWFAEHGIHTQRVMTDNGSCYRSHTFADALAEAEATHKRTRPYRPQTNGKVERFNRTLKEEWAYARDYPSNQARLDDLARFVHDYNHHRGHNAHNGGTPMSLVNNVPAKHS</sequence>
<dbReference type="InterPro" id="IPR047656">
    <property type="entry name" value="IS481-like_transpos"/>
</dbReference>
<keyword evidence="4" id="KW-1185">Reference proteome</keyword>
<dbReference type="SUPFAM" id="SSF53098">
    <property type="entry name" value="Ribonuclease H-like"/>
    <property type="match status" value="1"/>
</dbReference>
<dbReference type="InterPro" id="IPR009057">
    <property type="entry name" value="Homeodomain-like_sf"/>
</dbReference>
<feature type="compositionally biased region" description="Basic and acidic residues" evidence="1">
    <location>
        <begin position="167"/>
        <end position="183"/>
    </location>
</feature>
<dbReference type="Pfam" id="PF13683">
    <property type="entry name" value="rve_3"/>
    <property type="match status" value="1"/>
</dbReference>
<dbReference type="PANTHER" id="PTHR35004">
    <property type="entry name" value="TRANSPOSASE RV3428C-RELATED"/>
    <property type="match status" value="1"/>
</dbReference>
<feature type="region of interest" description="Disordered" evidence="1">
    <location>
        <begin position="309"/>
        <end position="331"/>
    </location>
</feature>
<dbReference type="InterPro" id="IPR012337">
    <property type="entry name" value="RNaseH-like_sf"/>
</dbReference>
<reference evidence="3 4" key="1">
    <citation type="submission" date="2018-09" db="EMBL/GenBank/DDBJ databases">
        <title>Complete genome sequence of Euzebya sp. DY32-46 isolated from seawater of Pacific Ocean.</title>
        <authorList>
            <person name="Xu L."/>
            <person name="Wu Y.-H."/>
            <person name="Xu X.-W."/>
        </authorList>
    </citation>
    <scope>NUCLEOTIDE SEQUENCE [LARGE SCALE GENOMIC DNA]</scope>
    <source>
        <strain evidence="3 4">DY32-46</strain>
    </source>
</reference>
<dbReference type="AlphaFoldDB" id="A0A346Y2I0"/>
<dbReference type="Gene3D" id="3.30.420.10">
    <property type="entry name" value="Ribonuclease H-like superfamily/Ribonuclease H"/>
    <property type="match status" value="1"/>
</dbReference>
<dbReference type="PROSITE" id="PS50994">
    <property type="entry name" value="INTEGRASE"/>
    <property type="match status" value="1"/>
</dbReference>
<evidence type="ECO:0000256" key="1">
    <source>
        <dbReference type="SAM" id="MobiDB-lite"/>
    </source>
</evidence>
<dbReference type="NCBIfam" id="NF033577">
    <property type="entry name" value="transpos_IS481"/>
    <property type="match status" value="1"/>
</dbReference>
<organism evidence="3 4">
    <name type="scientific">Euzebya pacifica</name>
    <dbReference type="NCBI Taxonomy" id="1608957"/>
    <lineage>
        <taxon>Bacteria</taxon>
        <taxon>Bacillati</taxon>
        <taxon>Actinomycetota</taxon>
        <taxon>Nitriliruptoria</taxon>
        <taxon>Euzebyales</taxon>
    </lineage>
</organism>
<accession>A0A346Y2I0</accession>
<dbReference type="InterPro" id="IPR036397">
    <property type="entry name" value="RNaseH_sf"/>
</dbReference>
<dbReference type="Proteomes" id="UP000264006">
    <property type="component" value="Chromosome"/>
</dbReference>
<dbReference type="GO" id="GO:0015074">
    <property type="term" value="P:DNA integration"/>
    <property type="evidence" value="ECO:0007669"/>
    <property type="project" value="InterPro"/>
</dbReference>
<feature type="region of interest" description="Disordered" evidence="1">
    <location>
        <begin position="151"/>
        <end position="183"/>
    </location>
</feature>
<dbReference type="InterPro" id="IPR024967">
    <property type="entry name" value="DNA-bd_IS481-type"/>
</dbReference>
<dbReference type="SUPFAM" id="SSF46689">
    <property type="entry name" value="Homeodomain-like"/>
    <property type="match status" value="1"/>
</dbReference>
<dbReference type="InterPro" id="IPR001584">
    <property type="entry name" value="Integrase_cat-core"/>
</dbReference>
<dbReference type="Pfam" id="PF13011">
    <property type="entry name" value="LZ_Tnp_IS481"/>
    <property type="match status" value="1"/>
</dbReference>
<feature type="domain" description="Integrase catalytic" evidence="2">
    <location>
        <begin position="162"/>
        <end position="327"/>
    </location>
</feature>
<protein>
    <submittedName>
        <fullName evidence="3">Mobile element protein</fullName>
    </submittedName>
</protein>